<accession>A0A1D2AI15</accession>
<protein>
    <submittedName>
        <fullName evidence="1">Eukaryotic initiation factor 4a ii like</fullName>
    </submittedName>
</protein>
<organism evidence="1">
    <name type="scientific">Ornithodoros brasiliensis</name>
    <name type="common">Mouro tick</name>
    <dbReference type="NCBI Taxonomy" id="888526"/>
    <lineage>
        <taxon>Eukaryota</taxon>
        <taxon>Metazoa</taxon>
        <taxon>Ecdysozoa</taxon>
        <taxon>Arthropoda</taxon>
        <taxon>Chelicerata</taxon>
        <taxon>Arachnida</taxon>
        <taxon>Acari</taxon>
        <taxon>Parasitiformes</taxon>
        <taxon>Ixodida</taxon>
        <taxon>Ixodoidea</taxon>
        <taxon>Argasidae</taxon>
        <taxon>Ornithodorinae</taxon>
        <taxon>Ornithodoros</taxon>
    </lineage>
</organism>
<dbReference type="AntiFam" id="ANF00149">
    <property type="entry name" value="Shadow ORF (opposite cshA)"/>
</dbReference>
<name>A0A1D2AI15_ORNBR</name>
<dbReference type="EMBL" id="GETE01000977">
    <property type="protein sequence ID" value="JAT78837.1"/>
    <property type="molecule type" value="Transcribed_RNA"/>
</dbReference>
<proteinExistence type="predicted"/>
<feature type="non-terminal residue" evidence="1">
    <location>
        <position position="1"/>
    </location>
</feature>
<dbReference type="AlphaFoldDB" id="A0A1D2AI15"/>
<reference evidence="1" key="1">
    <citation type="submission" date="2016-07" db="EMBL/GenBank/DDBJ databases">
        <title>Salivary Glands transcriptome analysis on engorged females of Ornithodoros brasiliensis (Acari:Argasidae).</title>
        <authorList>
            <person name="Simons S.M."/>
            <person name="Carvalho E."/>
            <person name="Junqueira-de-Azevedo I."/>
            <person name="Ho P.L."/>
            <person name="Giovanni D."/>
            <person name="Mendonca R."/>
            <person name="Onofrio V."/>
            <person name="Landulfo G."/>
            <person name="Ramirez D."/>
            <person name="Barros-Battesti D."/>
        </authorList>
    </citation>
    <scope>NUCLEOTIDE SEQUENCE</scope>
    <source>
        <strain evidence="1">Female</strain>
        <tissue evidence="1">Salivary gland</tissue>
    </source>
</reference>
<sequence>LFFLFSSPGTLSAKGWVGSERVERPSCAPILLPLLDEVGNIHGHLFDLGVVEALNVLEGTLVILRDKVDGHPLTTKPPTSANSVNVVFPVCGQVEVDDERHLLYVDAPSQQVSGDEHPTGARSELPHDDVTLLLSHVTVQGRHCKVPLVHLFGQPVHFPPRVAEDHCLGDGQCLVQVT</sequence>
<evidence type="ECO:0000313" key="1">
    <source>
        <dbReference type="EMBL" id="JAT78837.1"/>
    </source>
</evidence>
<keyword evidence="1" id="KW-0648">Protein biosynthesis</keyword>
<dbReference type="GO" id="GO:0003743">
    <property type="term" value="F:translation initiation factor activity"/>
    <property type="evidence" value="ECO:0007669"/>
    <property type="project" value="UniProtKB-KW"/>
</dbReference>
<keyword evidence="1" id="KW-0396">Initiation factor</keyword>